<protein>
    <recommendedName>
        <fullName evidence="1">Phospholipase C/D domain-containing protein</fullName>
    </recommendedName>
</protein>
<organism evidence="2 3">
    <name type="scientific">Flammeovirga pacifica</name>
    <dbReference type="NCBI Taxonomy" id="915059"/>
    <lineage>
        <taxon>Bacteria</taxon>
        <taxon>Pseudomonadati</taxon>
        <taxon>Bacteroidota</taxon>
        <taxon>Cytophagia</taxon>
        <taxon>Cytophagales</taxon>
        <taxon>Flammeovirgaceae</taxon>
        <taxon>Flammeovirga</taxon>
    </lineage>
</organism>
<sequence>MYNLFLTITFWGFFAHQEINLQASLLLPDEMFYFFKSNITDIKKGAIRPDQRKGLLDQEGSKHYIDLEYYDSLLITPLRFDDALLKYSEDSLMSNGVVPWEVIKHYYLLRKAFEERNAKLIIKYAGEVGHYLSDLHVPLHTTKNYNGQLTNQVGIHAFWESTLPETYYDQYVIDLHRAEYIDDIPLTVWSTLEESHSLVKQVLDDEIKISKQLGDKGKYVVKRRGATLQLQPTKLYTKLYNDAVGDMVSERMKMSIQRIADFWFTCWVDAGQPDLKELQFE</sequence>
<accession>A0A1S1Z4H4</accession>
<evidence type="ECO:0000259" key="1">
    <source>
        <dbReference type="Pfam" id="PF00882"/>
    </source>
</evidence>
<comment type="caution">
    <text evidence="2">The sequence shown here is derived from an EMBL/GenBank/DDBJ whole genome shotgun (WGS) entry which is preliminary data.</text>
</comment>
<dbReference type="Gene3D" id="1.10.575.10">
    <property type="entry name" value="P1 Nuclease"/>
    <property type="match status" value="1"/>
</dbReference>
<name>A0A1S1Z4H4_FLAPC</name>
<dbReference type="CDD" id="cd10981">
    <property type="entry name" value="ZnPC_S1P1"/>
    <property type="match status" value="1"/>
</dbReference>
<feature type="domain" description="Phospholipase C/D" evidence="1">
    <location>
        <begin position="16"/>
        <end position="169"/>
    </location>
</feature>
<dbReference type="SUPFAM" id="SSF48537">
    <property type="entry name" value="Phospholipase C/P1 nuclease"/>
    <property type="match status" value="1"/>
</dbReference>
<dbReference type="OrthoDB" id="267579at2"/>
<keyword evidence="3" id="KW-1185">Reference proteome</keyword>
<gene>
    <name evidence="2" type="ORF">NH26_17310</name>
</gene>
<dbReference type="Pfam" id="PF00882">
    <property type="entry name" value="Zn_dep_PLPC"/>
    <property type="match status" value="1"/>
</dbReference>
<dbReference type="STRING" id="915059.NH26_17310"/>
<dbReference type="AlphaFoldDB" id="A0A1S1Z4H4"/>
<evidence type="ECO:0000313" key="3">
    <source>
        <dbReference type="Proteomes" id="UP000179797"/>
    </source>
</evidence>
<proteinExistence type="predicted"/>
<dbReference type="InterPro" id="IPR008947">
    <property type="entry name" value="PLipase_C/P1_nuclease_dom_sf"/>
</dbReference>
<dbReference type="RefSeq" id="WP_044220001.1">
    <property type="nucleotide sequence ID" value="NZ_JRYR02000001.1"/>
</dbReference>
<dbReference type="Proteomes" id="UP000179797">
    <property type="component" value="Unassembled WGS sequence"/>
</dbReference>
<reference evidence="2 3" key="1">
    <citation type="journal article" date="2012" name="Int. J. Syst. Evol. Microbiol.">
        <title>Flammeovirga pacifica sp. nov., isolated from deep-sea sediment.</title>
        <authorList>
            <person name="Xu H."/>
            <person name="Fu Y."/>
            <person name="Yang N."/>
            <person name="Ding Z."/>
            <person name="Lai Q."/>
            <person name="Zeng R."/>
        </authorList>
    </citation>
    <scope>NUCLEOTIDE SEQUENCE [LARGE SCALE GENOMIC DNA]</scope>
    <source>
        <strain evidence="3">DSM 24597 / LMG 26175 / WPAGA1</strain>
    </source>
</reference>
<evidence type="ECO:0000313" key="2">
    <source>
        <dbReference type="EMBL" id="OHX67975.1"/>
    </source>
</evidence>
<dbReference type="GO" id="GO:0016788">
    <property type="term" value="F:hydrolase activity, acting on ester bonds"/>
    <property type="evidence" value="ECO:0007669"/>
    <property type="project" value="InterPro"/>
</dbReference>
<dbReference type="InterPro" id="IPR029002">
    <property type="entry name" value="PLPC/GPLD1"/>
</dbReference>
<dbReference type="EMBL" id="JRYR02000001">
    <property type="protein sequence ID" value="OHX67975.1"/>
    <property type="molecule type" value="Genomic_DNA"/>
</dbReference>